<dbReference type="AlphaFoldDB" id="A0A8T1N5Q4"/>
<dbReference type="Proteomes" id="UP000811609">
    <property type="component" value="Chromosome 16"/>
</dbReference>
<proteinExistence type="predicted"/>
<evidence type="ECO:0000313" key="2">
    <source>
        <dbReference type="Proteomes" id="UP000811609"/>
    </source>
</evidence>
<comment type="caution">
    <text evidence="1">The sequence shown here is derived from an EMBL/GenBank/DDBJ whole genome shotgun (WGS) entry which is preliminary data.</text>
</comment>
<name>A0A8T1N5Q4_CARIL</name>
<reference evidence="1" key="1">
    <citation type="submission" date="2020-12" db="EMBL/GenBank/DDBJ databases">
        <title>WGS assembly of Carya illinoinensis cv. Pawnee.</title>
        <authorList>
            <person name="Platts A."/>
            <person name="Shu S."/>
            <person name="Wright S."/>
            <person name="Barry K."/>
            <person name="Edger P."/>
            <person name="Pires J.C."/>
            <person name="Schmutz J."/>
        </authorList>
    </citation>
    <scope>NUCLEOTIDE SEQUENCE</scope>
    <source>
        <tissue evidence="1">Leaf</tissue>
    </source>
</reference>
<keyword evidence="2" id="KW-1185">Reference proteome</keyword>
<gene>
    <name evidence="1" type="ORF">CIPAW_16G111500</name>
</gene>
<accession>A0A8T1N5Q4</accession>
<dbReference type="EMBL" id="CM031824">
    <property type="protein sequence ID" value="KAG6625635.1"/>
    <property type="molecule type" value="Genomic_DNA"/>
</dbReference>
<sequence>MRWDVRQHRLDFKDSHALLFGFKFSLLDCLIRNVAVCPLPPSSFFPARRLFWSPQEKSFSSATISHQPLHTLRGSEVFEKPEVCKKAQQEEWWFCNRGRVNQ</sequence>
<organism evidence="1 2">
    <name type="scientific">Carya illinoinensis</name>
    <name type="common">Pecan</name>
    <dbReference type="NCBI Taxonomy" id="32201"/>
    <lineage>
        <taxon>Eukaryota</taxon>
        <taxon>Viridiplantae</taxon>
        <taxon>Streptophyta</taxon>
        <taxon>Embryophyta</taxon>
        <taxon>Tracheophyta</taxon>
        <taxon>Spermatophyta</taxon>
        <taxon>Magnoliopsida</taxon>
        <taxon>eudicotyledons</taxon>
        <taxon>Gunneridae</taxon>
        <taxon>Pentapetalae</taxon>
        <taxon>rosids</taxon>
        <taxon>fabids</taxon>
        <taxon>Fagales</taxon>
        <taxon>Juglandaceae</taxon>
        <taxon>Carya</taxon>
    </lineage>
</organism>
<evidence type="ECO:0000313" key="1">
    <source>
        <dbReference type="EMBL" id="KAG6625635.1"/>
    </source>
</evidence>
<protein>
    <submittedName>
        <fullName evidence="1">Uncharacterized protein</fullName>
    </submittedName>
</protein>